<dbReference type="GO" id="GO:0008679">
    <property type="term" value="F:2-hydroxy-3-oxopropionate reductase activity"/>
    <property type="evidence" value="ECO:0007669"/>
    <property type="project" value="UniProtKB-EC"/>
</dbReference>
<dbReference type="InterPro" id="IPR006115">
    <property type="entry name" value="6PGDH_NADP-bd"/>
</dbReference>
<dbReference type="InterPro" id="IPR002204">
    <property type="entry name" value="3-OH-isobutyrate_DH-rel_CS"/>
</dbReference>
<evidence type="ECO:0000256" key="3">
    <source>
        <dbReference type="ARBA" id="ARBA00023027"/>
    </source>
</evidence>
<gene>
    <name evidence="7" type="primary">garR</name>
    <name evidence="7" type="ORF">MAQ5080_02995</name>
</gene>
<evidence type="ECO:0000259" key="5">
    <source>
        <dbReference type="Pfam" id="PF03446"/>
    </source>
</evidence>
<dbReference type="AlphaFoldDB" id="A0A1A8TNN7"/>
<feature type="domain" description="3-hydroxyisobutyrate dehydrogenase-like NAD-binding" evidence="6">
    <location>
        <begin position="167"/>
        <end position="287"/>
    </location>
</feature>
<evidence type="ECO:0000259" key="6">
    <source>
        <dbReference type="Pfam" id="PF14833"/>
    </source>
</evidence>
<dbReference type="EC" id="1.1.1.60" evidence="7"/>
<accession>A0A1A8TNN7</accession>
<keyword evidence="3" id="KW-0520">NAD</keyword>
<dbReference type="InterPro" id="IPR008927">
    <property type="entry name" value="6-PGluconate_DH-like_C_sf"/>
</dbReference>
<dbReference type="InterPro" id="IPR029154">
    <property type="entry name" value="HIBADH-like_NADP-bd"/>
</dbReference>
<dbReference type="EMBL" id="FLOC01000019">
    <property type="protein sequence ID" value="SBS34853.1"/>
    <property type="molecule type" value="Genomic_DNA"/>
</dbReference>
<feature type="domain" description="6-phosphogluconate dehydrogenase NADP-binding" evidence="5">
    <location>
        <begin position="4"/>
        <end position="164"/>
    </location>
</feature>
<name>A0A1A8TNN7_9GAMM</name>
<evidence type="ECO:0000256" key="1">
    <source>
        <dbReference type="ARBA" id="ARBA00009080"/>
    </source>
</evidence>
<dbReference type="GO" id="GO:0051287">
    <property type="term" value="F:NAD binding"/>
    <property type="evidence" value="ECO:0007669"/>
    <property type="project" value="InterPro"/>
</dbReference>
<dbReference type="Proteomes" id="UP000092627">
    <property type="component" value="Unassembled WGS sequence"/>
</dbReference>
<evidence type="ECO:0000313" key="8">
    <source>
        <dbReference type="Proteomes" id="UP000092627"/>
    </source>
</evidence>
<reference evidence="7 8" key="1">
    <citation type="submission" date="2016-06" db="EMBL/GenBank/DDBJ databases">
        <authorList>
            <person name="Kjaerup R.B."/>
            <person name="Dalgaard T.S."/>
            <person name="Juul-Madsen H.R."/>
        </authorList>
    </citation>
    <scope>NUCLEOTIDE SEQUENCE [LARGE SCALE GENOMIC DNA]</scope>
    <source>
        <strain evidence="7 8">CECT 5080</strain>
    </source>
</reference>
<dbReference type="PROSITE" id="PS00895">
    <property type="entry name" value="3_HYDROXYISOBUT_DH"/>
    <property type="match status" value="1"/>
</dbReference>
<evidence type="ECO:0000256" key="2">
    <source>
        <dbReference type="ARBA" id="ARBA00023002"/>
    </source>
</evidence>
<keyword evidence="2 7" id="KW-0560">Oxidoreductase</keyword>
<evidence type="ECO:0000256" key="4">
    <source>
        <dbReference type="PIRSR" id="PIRSR000103-1"/>
    </source>
</evidence>
<dbReference type="Gene3D" id="1.10.1040.10">
    <property type="entry name" value="N-(1-d-carboxylethyl)-l-norvaline Dehydrogenase, domain 2"/>
    <property type="match status" value="1"/>
</dbReference>
<proteinExistence type="inferred from homology"/>
<dbReference type="InterPro" id="IPR015815">
    <property type="entry name" value="HIBADH-related"/>
</dbReference>
<dbReference type="InterPro" id="IPR013328">
    <property type="entry name" value="6PGD_dom2"/>
</dbReference>
<dbReference type="Pfam" id="PF14833">
    <property type="entry name" value="NAD_binding_11"/>
    <property type="match status" value="1"/>
</dbReference>
<dbReference type="SUPFAM" id="SSF51735">
    <property type="entry name" value="NAD(P)-binding Rossmann-fold domains"/>
    <property type="match status" value="1"/>
</dbReference>
<dbReference type="SUPFAM" id="SSF48179">
    <property type="entry name" value="6-phosphogluconate dehydrogenase C-terminal domain-like"/>
    <property type="match status" value="1"/>
</dbReference>
<dbReference type="PANTHER" id="PTHR43060">
    <property type="entry name" value="3-HYDROXYISOBUTYRATE DEHYDROGENASE-LIKE 1, MITOCHONDRIAL-RELATED"/>
    <property type="match status" value="1"/>
</dbReference>
<evidence type="ECO:0000313" key="7">
    <source>
        <dbReference type="EMBL" id="SBS34853.1"/>
    </source>
</evidence>
<dbReference type="GO" id="GO:0050661">
    <property type="term" value="F:NADP binding"/>
    <property type="evidence" value="ECO:0007669"/>
    <property type="project" value="InterPro"/>
</dbReference>
<protein>
    <submittedName>
        <fullName evidence="7">2-hydroxy-3-oxopropionate reductase</fullName>
        <ecNumber evidence="7">1.1.1.60</ecNumber>
    </submittedName>
</protein>
<keyword evidence="8" id="KW-1185">Reference proteome</keyword>
<dbReference type="PANTHER" id="PTHR43060:SF15">
    <property type="entry name" value="3-HYDROXYISOBUTYRATE DEHYDROGENASE-LIKE 1, MITOCHONDRIAL-RELATED"/>
    <property type="match status" value="1"/>
</dbReference>
<feature type="active site" evidence="4">
    <location>
        <position position="173"/>
    </location>
</feature>
<dbReference type="GO" id="GO:0016054">
    <property type="term" value="P:organic acid catabolic process"/>
    <property type="evidence" value="ECO:0007669"/>
    <property type="project" value="UniProtKB-ARBA"/>
</dbReference>
<dbReference type="STRING" id="295068.MAQ5080_02995"/>
<organism evidence="7 8">
    <name type="scientific">Marinomonas aquimarina</name>
    <dbReference type="NCBI Taxonomy" id="295068"/>
    <lineage>
        <taxon>Bacteria</taxon>
        <taxon>Pseudomonadati</taxon>
        <taxon>Pseudomonadota</taxon>
        <taxon>Gammaproteobacteria</taxon>
        <taxon>Oceanospirillales</taxon>
        <taxon>Oceanospirillaceae</taxon>
        <taxon>Marinomonas</taxon>
    </lineage>
</organism>
<dbReference type="Pfam" id="PF03446">
    <property type="entry name" value="NAD_binding_2"/>
    <property type="match status" value="1"/>
</dbReference>
<comment type="similarity">
    <text evidence="1">Belongs to the HIBADH-related family.</text>
</comment>
<sequence length="290" mass="30782">MIMKVSFLGLGTMGFPMAGHVSRAGHEVVVYNRTQSKAQAWLEAYQGSQALTPMAAAQSADLVLTCVGNDDDLRQLYLGEQGVLSGARAGTLFVDHTTASAEVARELAQAAQAKGCEFIDAPVSGGEAGAVNGVLTVMIGGSQTAIDRALPVLECFAKACTRMGEVGAGQLSKMVNQVLVGGILTGLSEGIRFAEKAGLDIPTLVETLKYGAAGSWQLENRGENMAQDKFDYGFAIEWMCKDLGMAIAQAEQMGLKLPYTEVINADYHELVKQGYGRCDTSVLIKALYNK</sequence>
<dbReference type="Gene3D" id="3.40.50.720">
    <property type="entry name" value="NAD(P)-binding Rossmann-like Domain"/>
    <property type="match status" value="1"/>
</dbReference>
<dbReference type="PIRSF" id="PIRSF000103">
    <property type="entry name" value="HIBADH"/>
    <property type="match status" value="1"/>
</dbReference>
<dbReference type="InterPro" id="IPR036291">
    <property type="entry name" value="NAD(P)-bd_dom_sf"/>
</dbReference>